<organism evidence="1 2">
    <name type="scientific">Ambrosia artemisiifolia</name>
    <name type="common">Common ragweed</name>
    <dbReference type="NCBI Taxonomy" id="4212"/>
    <lineage>
        <taxon>Eukaryota</taxon>
        <taxon>Viridiplantae</taxon>
        <taxon>Streptophyta</taxon>
        <taxon>Embryophyta</taxon>
        <taxon>Tracheophyta</taxon>
        <taxon>Spermatophyta</taxon>
        <taxon>Magnoliopsida</taxon>
        <taxon>eudicotyledons</taxon>
        <taxon>Gunneridae</taxon>
        <taxon>Pentapetalae</taxon>
        <taxon>asterids</taxon>
        <taxon>campanulids</taxon>
        <taxon>Asterales</taxon>
        <taxon>Asteraceae</taxon>
        <taxon>Asteroideae</taxon>
        <taxon>Heliantheae alliance</taxon>
        <taxon>Heliantheae</taxon>
        <taxon>Ambrosia</taxon>
    </lineage>
</organism>
<gene>
    <name evidence="1" type="ORF">M8C21_029485</name>
</gene>
<evidence type="ECO:0000313" key="1">
    <source>
        <dbReference type="EMBL" id="KAI7757132.1"/>
    </source>
</evidence>
<dbReference type="AlphaFoldDB" id="A0AAD5DCM8"/>
<dbReference type="EMBL" id="JAMZMK010000178">
    <property type="protein sequence ID" value="KAI7757132.1"/>
    <property type="molecule type" value="Genomic_DNA"/>
</dbReference>
<evidence type="ECO:0000313" key="2">
    <source>
        <dbReference type="Proteomes" id="UP001206925"/>
    </source>
</evidence>
<dbReference type="Proteomes" id="UP001206925">
    <property type="component" value="Unassembled WGS sequence"/>
</dbReference>
<accession>A0AAD5DCM8</accession>
<comment type="caution">
    <text evidence="1">The sequence shown here is derived from an EMBL/GenBank/DDBJ whole genome shotgun (WGS) entry which is preliminary data.</text>
</comment>
<feature type="non-terminal residue" evidence="1">
    <location>
        <position position="1"/>
    </location>
</feature>
<protein>
    <submittedName>
        <fullName evidence="1">Uncharacterized protein</fullName>
    </submittedName>
</protein>
<proteinExistence type="predicted"/>
<reference evidence="1" key="1">
    <citation type="submission" date="2022-06" db="EMBL/GenBank/DDBJ databases">
        <title>Uncovering the hologenomic basis of an extraordinary plant invasion.</title>
        <authorList>
            <person name="Bieker V.C."/>
            <person name="Martin M.D."/>
            <person name="Gilbert T."/>
            <person name="Hodgins K."/>
            <person name="Battlay P."/>
            <person name="Petersen B."/>
            <person name="Wilson J."/>
        </authorList>
    </citation>
    <scope>NUCLEOTIDE SEQUENCE</scope>
    <source>
        <strain evidence="1">AA19_3_7</strain>
        <tissue evidence="1">Leaf</tissue>
    </source>
</reference>
<name>A0AAD5DCM8_AMBAR</name>
<keyword evidence="2" id="KW-1185">Reference proteome</keyword>
<sequence>MILTQKLKISATNSWMSSVSKATTRNLGMERFEGSDSLAAYLFVSLNFGLRFNKSRIKVL</sequence>